<accession>A9MSB1</accession>
<name>A9MSB1_SALAR</name>
<reference evidence="1 2" key="1">
    <citation type="submission" date="2007-11" db="EMBL/GenBank/DDBJ databases">
        <authorList>
            <consortium name="The Salmonella enterica serovar Arizonae Genome Sequencing Project"/>
            <person name="McClelland M."/>
            <person name="Sanderson E.K."/>
            <person name="Porwollik S."/>
            <person name="Spieth J."/>
            <person name="Clifton W.S."/>
            <person name="Fulton R."/>
            <person name="Chunyan W."/>
            <person name="Wollam A."/>
            <person name="Shah N."/>
            <person name="Pepin K."/>
            <person name="Bhonagiri V."/>
            <person name="Nash W."/>
            <person name="Johnson M."/>
            <person name="Thiruvilangam P."/>
            <person name="Wilson R."/>
        </authorList>
    </citation>
    <scope>NUCLEOTIDE SEQUENCE [LARGE SCALE GENOMIC DNA]</scope>
    <source>
        <strain evidence="2">ATCC BAA-731 / CDC346-86 / RSK2980</strain>
    </source>
</reference>
<dbReference type="AlphaFoldDB" id="A9MSB1"/>
<dbReference type="EMBL" id="CP000880">
    <property type="protein sequence ID" value="ABX24455.1"/>
    <property type="molecule type" value="Genomic_DNA"/>
</dbReference>
<dbReference type="Proteomes" id="UP000002084">
    <property type="component" value="Chromosome"/>
</dbReference>
<evidence type="ECO:0000313" key="2">
    <source>
        <dbReference type="Proteomes" id="UP000002084"/>
    </source>
</evidence>
<protein>
    <submittedName>
        <fullName evidence="1">Uncharacterized protein</fullName>
    </submittedName>
</protein>
<dbReference type="KEGG" id="ses:SARI_04691"/>
<sequence>MAPAAVARVVIKYRYGMGWLAVDNQLIERVLAGFHTGRSLNGVNTANQIERVDDKQMDSHDVLPDKAVGRVTFKARRGEFCKITLSVGLISEAPYPAYIS</sequence>
<keyword evidence="2" id="KW-1185">Reference proteome</keyword>
<organism evidence="1 2">
    <name type="scientific">Salmonella arizonae (strain ATCC BAA-731 / CDC346-86 / RSK2980)</name>
    <dbReference type="NCBI Taxonomy" id="41514"/>
    <lineage>
        <taxon>Bacteria</taxon>
        <taxon>Pseudomonadati</taxon>
        <taxon>Pseudomonadota</taxon>
        <taxon>Gammaproteobacteria</taxon>
        <taxon>Enterobacterales</taxon>
        <taxon>Enterobacteriaceae</taxon>
        <taxon>Salmonella</taxon>
    </lineage>
</organism>
<evidence type="ECO:0000313" key="1">
    <source>
        <dbReference type="EMBL" id="ABX24455.1"/>
    </source>
</evidence>
<dbReference type="HOGENOM" id="CLU_2156572_0_0_6"/>
<gene>
    <name evidence="1" type="ordered locus">SARI_04691</name>
</gene>
<proteinExistence type="predicted"/>